<keyword evidence="3" id="KW-0503">Monooxygenase</keyword>
<dbReference type="AlphaFoldDB" id="A0A0F7J3R5"/>
<dbReference type="EMBL" id="KP213175">
    <property type="protein sequence ID" value="AKH04325.1"/>
    <property type="molecule type" value="Genomic_DNA"/>
</dbReference>
<evidence type="ECO:0000313" key="3">
    <source>
        <dbReference type="EMBL" id="AKH04325.1"/>
    </source>
</evidence>
<feature type="transmembrane region" description="Helical" evidence="2">
    <location>
        <begin position="72"/>
        <end position="94"/>
    </location>
</feature>
<feature type="transmembrane region" description="Helical" evidence="2">
    <location>
        <begin position="141"/>
        <end position="159"/>
    </location>
</feature>
<keyword evidence="2" id="KW-0812">Transmembrane</keyword>
<evidence type="ECO:0000256" key="1">
    <source>
        <dbReference type="SAM" id="MobiDB-lite"/>
    </source>
</evidence>
<accession>A0A0F7J3R5</accession>
<feature type="region of interest" description="Disordered" evidence="1">
    <location>
        <begin position="1"/>
        <end position="22"/>
    </location>
</feature>
<dbReference type="Pfam" id="PF08592">
    <property type="entry name" value="Anthrone_oxy"/>
    <property type="match status" value="1"/>
</dbReference>
<evidence type="ECO:0000256" key="2">
    <source>
        <dbReference type="SAM" id="Phobius"/>
    </source>
</evidence>
<feature type="compositionally biased region" description="Low complexity" evidence="1">
    <location>
        <begin position="7"/>
        <end position="22"/>
    </location>
</feature>
<proteinExistence type="predicted"/>
<feature type="transmembrane region" description="Helical" evidence="2">
    <location>
        <begin position="195"/>
        <end position="214"/>
    </location>
</feature>
<keyword evidence="2" id="KW-0472">Membrane</keyword>
<feature type="region of interest" description="Disordered" evidence="1">
    <location>
        <begin position="31"/>
        <end position="50"/>
    </location>
</feature>
<name>A0A0F7J3R5_9ACTN</name>
<gene>
    <name evidence="3" type="primary">frdM1</name>
</gene>
<reference evidence="3" key="1">
    <citation type="journal article" date="2015" name="Microb. Cell Fact.">
        <title>Activation and enhancement of Fredericamycin A production in deepsea-derived Streptomyces somaliensis SCSIO ZH66 by using ribosome engineering and response surface methodology.</title>
        <authorList>
            <person name="Zhang Y."/>
            <person name="Huang H."/>
            <person name="Xu S."/>
            <person name="Wang B."/>
            <person name="Ju J."/>
            <person name="Tan H."/>
            <person name="Li W."/>
        </authorList>
    </citation>
    <scope>NUCLEOTIDE SEQUENCE</scope>
    <source>
        <strain evidence="3">SCSIO ZH66</strain>
    </source>
</reference>
<dbReference type="InterPro" id="IPR013901">
    <property type="entry name" value="Anthrone_oxy"/>
</dbReference>
<keyword evidence="3" id="KW-0560">Oxidoreductase</keyword>
<sequence length="215" mass="22412">MERRSTGPPAVRPASRRAPAGPVRARALIIEPSSRPFRPPGPKVGAGGGRTPAAAWAGGRNVAWEQVLMPPALLAGGLAAGGLAISVLAAPLFTTLPTVMYVPVHQGLVTRFDPFMPVSLASCLFCDAALVLAAQGGTVRLLAGAAALLLACAMTVSLTKNVPINRWLATLDPRALPADFQRRDPRTRWIRWNRVRGALAVAALVANVAAAALLI</sequence>
<keyword evidence="2" id="KW-1133">Transmembrane helix</keyword>
<dbReference type="GO" id="GO:0004497">
    <property type="term" value="F:monooxygenase activity"/>
    <property type="evidence" value="ECO:0007669"/>
    <property type="project" value="UniProtKB-KW"/>
</dbReference>
<protein>
    <submittedName>
        <fullName evidence="3">Putative monooxygenase</fullName>
    </submittedName>
</protein>
<organism evidence="3">
    <name type="scientific">Streptomyces somaliensis</name>
    <dbReference type="NCBI Taxonomy" id="78355"/>
    <lineage>
        <taxon>Bacteria</taxon>
        <taxon>Bacillati</taxon>
        <taxon>Actinomycetota</taxon>
        <taxon>Actinomycetes</taxon>
        <taxon>Kitasatosporales</taxon>
        <taxon>Streptomycetaceae</taxon>
        <taxon>Streptomyces</taxon>
    </lineage>
</organism>